<keyword evidence="2 6" id="KW-0238">DNA-binding</keyword>
<gene>
    <name evidence="6" type="ORF">HNR09_001365</name>
</gene>
<dbReference type="RefSeq" id="WP_179541366.1">
    <property type="nucleotide sequence ID" value="NZ_BAAALL010000002.1"/>
</dbReference>
<proteinExistence type="predicted"/>
<keyword evidence="3" id="KW-0804">Transcription</keyword>
<dbReference type="InterPro" id="IPR028082">
    <property type="entry name" value="Peripla_BP_I"/>
</dbReference>
<evidence type="ECO:0000256" key="1">
    <source>
        <dbReference type="ARBA" id="ARBA00023015"/>
    </source>
</evidence>
<dbReference type="CDD" id="cd01392">
    <property type="entry name" value="HTH_LacI"/>
    <property type="match status" value="1"/>
</dbReference>
<feature type="domain" description="HTH lacI-type" evidence="5">
    <location>
        <begin position="28"/>
        <end position="84"/>
    </location>
</feature>
<dbReference type="InterPro" id="IPR046335">
    <property type="entry name" value="LacI/GalR-like_sensor"/>
</dbReference>
<dbReference type="PANTHER" id="PTHR30146:SF109">
    <property type="entry name" value="HTH-TYPE TRANSCRIPTIONAL REGULATOR GALS"/>
    <property type="match status" value="1"/>
</dbReference>
<evidence type="ECO:0000256" key="3">
    <source>
        <dbReference type="ARBA" id="ARBA00023163"/>
    </source>
</evidence>
<dbReference type="SMART" id="SM00354">
    <property type="entry name" value="HTH_LACI"/>
    <property type="match status" value="1"/>
</dbReference>
<evidence type="ECO:0000313" key="6">
    <source>
        <dbReference type="EMBL" id="NYJ77954.1"/>
    </source>
</evidence>
<dbReference type="Pfam" id="PF13377">
    <property type="entry name" value="Peripla_BP_3"/>
    <property type="match status" value="1"/>
</dbReference>
<dbReference type="Pfam" id="PF00356">
    <property type="entry name" value="LacI"/>
    <property type="match status" value="1"/>
</dbReference>
<comment type="caution">
    <text evidence="6">The sequence shown here is derived from an EMBL/GenBank/DDBJ whole genome shotgun (WGS) entry which is preliminary data.</text>
</comment>
<dbReference type="SUPFAM" id="SSF53822">
    <property type="entry name" value="Periplasmic binding protein-like I"/>
    <property type="match status" value="1"/>
</dbReference>
<dbReference type="InterPro" id="IPR010982">
    <property type="entry name" value="Lambda_DNA-bd_dom_sf"/>
</dbReference>
<keyword evidence="1" id="KW-0805">Transcription regulation</keyword>
<evidence type="ECO:0000256" key="4">
    <source>
        <dbReference type="SAM" id="MobiDB-lite"/>
    </source>
</evidence>
<dbReference type="AlphaFoldDB" id="A0A7Z0GL06"/>
<dbReference type="Proteomes" id="UP000535437">
    <property type="component" value="Unassembled WGS sequence"/>
</dbReference>
<dbReference type="InterPro" id="IPR000843">
    <property type="entry name" value="HTH_LacI"/>
</dbReference>
<protein>
    <submittedName>
        <fullName evidence="6">DNA-binding LacI/PurR family transcriptional regulator</fullName>
    </submittedName>
</protein>
<dbReference type="PROSITE" id="PS50932">
    <property type="entry name" value="HTH_LACI_2"/>
    <property type="match status" value="1"/>
</dbReference>
<keyword evidence="7" id="KW-1185">Reference proteome</keyword>
<accession>A0A7Z0GL06</accession>
<feature type="region of interest" description="Disordered" evidence="4">
    <location>
        <begin position="1"/>
        <end position="32"/>
    </location>
</feature>
<dbReference type="CDD" id="cd06267">
    <property type="entry name" value="PBP1_LacI_sugar_binding-like"/>
    <property type="match status" value="1"/>
</dbReference>
<dbReference type="GO" id="GO:0003700">
    <property type="term" value="F:DNA-binding transcription factor activity"/>
    <property type="evidence" value="ECO:0007669"/>
    <property type="project" value="TreeGrafter"/>
</dbReference>
<dbReference type="Gene3D" id="1.10.260.40">
    <property type="entry name" value="lambda repressor-like DNA-binding domains"/>
    <property type="match status" value="1"/>
</dbReference>
<dbReference type="PANTHER" id="PTHR30146">
    <property type="entry name" value="LACI-RELATED TRANSCRIPTIONAL REPRESSOR"/>
    <property type="match status" value="1"/>
</dbReference>
<evidence type="ECO:0000256" key="2">
    <source>
        <dbReference type="ARBA" id="ARBA00023125"/>
    </source>
</evidence>
<name>A0A7Z0GL06_9MICC</name>
<evidence type="ECO:0000313" key="7">
    <source>
        <dbReference type="Proteomes" id="UP000535437"/>
    </source>
</evidence>
<evidence type="ECO:0000259" key="5">
    <source>
        <dbReference type="PROSITE" id="PS50932"/>
    </source>
</evidence>
<dbReference type="EMBL" id="JACCFY010000001">
    <property type="protein sequence ID" value="NYJ77954.1"/>
    <property type="molecule type" value="Genomic_DNA"/>
</dbReference>
<dbReference type="Gene3D" id="3.40.50.2300">
    <property type="match status" value="2"/>
</dbReference>
<dbReference type="GO" id="GO:0000976">
    <property type="term" value="F:transcription cis-regulatory region binding"/>
    <property type="evidence" value="ECO:0007669"/>
    <property type="project" value="TreeGrafter"/>
</dbReference>
<dbReference type="SUPFAM" id="SSF47413">
    <property type="entry name" value="lambda repressor-like DNA-binding domains"/>
    <property type="match status" value="1"/>
</dbReference>
<organism evidence="6 7">
    <name type="scientific">Nesterenkonia xinjiangensis</name>
    <dbReference type="NCBI Taxonomy" id="225327"/>
    <lineage>
        <taxon>Bacteria</taxon>
        <taxon>Bacillati</taxon>
        <taxon>Actinomycetota</taxon>
        <taxon>Actinomycetes</taxon>
        <taxon>Micrococcales</taxon>
        <taxon>Micrococcaceae</taxon>
        <taxon>Nesterenkonia</taxon>
    </lineage>
</organism>
<reference evidence="6 7" key="1">
    <citation type="submission" date="2020-07" db="EMBL/GenBank/DDBJ databases">
        <title>Sequencing the genomes of 1000 actinobacteria strains.</title>
        <authorList>
            <person name="Klenk H.-P."/>
        </authorList>
    </citation>
    <scope>NUCLEOTIDE SEQUENCE [LARGE SCALE GENOMIC DNA]</scope>
    <source>
        <strain evidence="6 7">DSM 15475</strain>
    </source>
</reference>
<sequence length="354" mass="36859">MPASDTQPPQGIDGARAAADAPVRRRRPTGADVAARANVSRATVSFVLNNTPGQTISEETRRGVLNAAEELGYHPNRNAKSLASGKSTNLVCVVPRTQLGEPATALIGMLTAELSRRGYSMAVHFESSDHGALTALVQDLAPQMIFPLFGALPGWIDEEAADGTTLMAATQLPANTRDAGAAAQVEHLARAGHSRIGYVGTASPVAGEISAWRAATAERIAEGLGLQIPVVTSVAVDGSDAVEAVRKAREAGVTALCAFSDNIAIMLMATLQDEGIACPEDIAIVGYDDVSLAEWSRPRLTTVHWDESVIASLIADAVIAAVDDAPQRPAAEQIASGDDVVMIGKAEVIVRESA</sequence>